<sequence>MTGVIEIRKDIALDPAVAPILYRSKTITASAMSCIDASRAWAGGGKTAGYSVGDLIKDLTYNDKSATVRGTAVYDGGGVKYTATAPTAGSPVIDLPDSFFLAATCKKVLLNFWVKVPSVYDTAGAAGARLLIGSAKSATVDPLRVSANAHIGILYNCNAAGSLNILQLNAFGTQVTSNMVDAAKAQAGKPLLISLYAYVNSSSKVVIRTYINGVAGADQITATDWSVPAGTYVRAAVGNKGLVTGNDIAYTFYRAMINDLTSSTEDVATLVANEYNAYKASFS</sequence>
<dbReference type="EMBL" id="PDET01000006">
    <property type="protein sequence ID" value="PRD15604.1"/>
    <property type="molecule type" value="Genomic_DNA"/>
</dbReference>
<dbReference type="OrthoDB" id="6644922at2"/>
<name>A0A2S9ICZ6_9GAMM</name>
<evidence type="ECO:0000313" key="1">
    <source>
        <dbReference type="EMBL" id="PRD15604.1"/>
    </source>
</evidence>
<proteinExistence type="predicted"/>
<organism evidence="1 2">
    <name type="scientific">Pantoea coffeiphila</name>
    <dbReference type="NCBI Taxonomy" id="1465635"/>
    <lineage>
        <taxon>Bacteria</taxon>
        <taxon>Pseudomonadati</taxon>
        <taxon>Pseudomonadota</taxon>
        <taxon>Gammaproteobacteria</taxon>
        <taxon>Enterobacterales</taxon>
        <taxon>Erwiniaceae</taxon>
        <taxon>Pantoea</taxon>
    </lineage>
</organism>
<dbReference type="Proteomes" id="UP000239181">
    <property type="component" value="Unassembled WGS sequence"/>
</dbReference>
<comment type="caution">
    <text evidence="1">The sequence shown here is derived from an EMBL/GenBank/DDBJ whole genome shotgun (WGS) entry which is preliminary data.</text>
</comment>
<evidence type="ECO:0000313" key="2">
    <source>
        <dbReference type="Proteomes" id="UP000239181"/>
    </source>
</evidence>
<reference evidence="1 2" key="1">
    <citation type="submission" date="2017-10" db="EMBL/GenBank/DDBJ databases">
        <title>Draft genome of two endophytic bacteria isolated from 'guarana' Paullinia cupana (Mart.) Ducke.</title>
        <authorList>
            <person name="Siqueira K.A."/>
            <person name="Liotti R.G."/>
            <person name="Mendes T.A."/>
            <person name="Soares M.A."/>
        </authorList>
    </citation>
    <scope>NUCLEOTIDE SEQUENCE [LARGE SCALE GENOMIC DNA]</scope>
    <source>
        <strain evidence="1 2">342</strain>
    </source>
</reference>
<keyword evidence="2" id="KW-1185">Reference proteome</keyword>
<dbReference type="AlphaFoldDB" id="A0A2S9ICZ6"/>
<gene>
    <name evidence="1" type="ORF">CQW29_11425</name>
</gene>
<dbReference type="RefSeq" id="WP_105592854.1">
    <property type="nucleotide sequence ID" value="NZ_PDET01000006.1"/>
</dbReference>
<accession>A0A2S9ICZ6</accession>
<protein>
    <submittedName>
        <fullName evidence="1">Uncharacterized protein</fullName>
    </submittedName>
</protein>